<evidence type="ECO:0000256" key="1">
    <source>
        <dbReference type="SAM" id="SignalP"/>
    </source>
</evidence>
<proteinExistence type="predicted"/>
<gene>
    <name evidence="2" type="ORF">RCL2_002290800</name>
</gene>
<sequence>MFLLLLLFRGYLPGLDFGLDYKGNTPCTWISVWIIERNALLNLNFSLDYEWEYRLGLEFSLGMPRFWLGFEL</sequence>
<evidence type="ECO:0000313" key="2">
    <source>
        <dbReference type="EMBL" id="GES96274.1"/>
    </source>
</evidence>
<feature type="signal peptide" evidence="1">
    <location>
        <begin position="1"/>
        <end position="18"/>
    </location>
</feature>
<dbReference type="AlphaFoldDB" id="A0A8H3R0V8"/>
<protein>
    <submittedName>
        <fullName evidence="2">Uncharacterized protein</fullName>
    </submittedName>
</protein>
<dbReference type="EMBL" id="BLAL01000250">
    <property type="protein sequence ID" value="GES96274.1"/>
    <property type="molecule type" value="Genomic_DNA"/>
</dbReference>
<reference evidence="2" key="1">
    <citation type="submission" date="2019-10" db="EMBL/GenBank/DDBJ databases">
        <title>Conservation and host-specific expression of non-tandemly repeated heterogenous ribosome RNA gene in arbuscular mycorrhizal fungi.</title>
        <authorList>
            <person name="Maeda T."/>
            <person name="Kobayashi Y."/>
            <person name="Nakagawa T."/>
            <person name="Ezawa T."/>
            <person name="Yamaguchi K."/>
            <person name="Bino T."/>
            <person name="Nishimoto Y."/>
            <person name="Shigenobu S."/>
            <person name="Kawaguchi M."/>
        </authorList>
    </citation>
    <scope>NUCLEOTIDE SEQUENCE</scope>
    <source>
        <strain evidence="2">HR1</strain>
    </source>
</reference>
<feature type="chain" id="PRO_5034670164" evidence="1">
    <location>
        <begin position="19"/>
        <end position="72"/>
    </location>
</feature>
<dbReference type="Proteomes" id="UP000615446">
    <property type="component" value="Unassembled WGS sequence"/>
</dbReference>
<comment type="caution">
    <text evidence="2">The sequence shown here is derived from an EMBL/GenBank/DDBJ whole genome shotgun (WGS) entry which is preliminary data.</text>
</comment>
<evidence type="ECO:0000313" key="3">
    <source>
        <dbReference type="Proteomes" id="UP000615446"/>
    </source>
</evidence>
<organism evidence="2 3">
    <name type="scientific">Rhizophagus clarus</name>
    <dbReference type="NCBI Taxonomy" id="94130"/>
    <lineage>
        <taxon>Eukaryota</taxon>
        <taxon>Fungi</taxon>
        <taxon>Fungi incertae sedis</taxon>
        <taxon>Mucoromycota</taxon>
        <taxon>Glomeromycotina</taxon>
        <taxon>Glomeromycetes</taxon>
        <taxon>Glomerales</taxon>
        <taxon>Glomeraceae</taxon>
        <taxon>Rhizophagus</taxon>
    </lineage>
</organism>
<keyword evidence="1" id="KW-0732">Signal</keyword>
<accession>A0A8H3R0V8</accession>
<name>A0A8H3R0V8_9GLOM</name>